<dbReference type="OrthoDB" id="7361927at2"/>
<sequence>MSIVQAHISIDDVAEAGFREHLRRWFDQRDAAGGLPDRSLIDPFMVPALAESVILFEVGEDLSPTYRLTGEAMRRAVGRPTVGLTPYDLMGRTPYAELIVEQLRDCARAVQPIYSSHDFVVAQDEIARESRRIAMPYGQHGEVNRLLCFQVVSEKLELKEGAAYRIDDWSLNQLAFVHSA</sequence>
<organism evidence="1 2">
    <name type="scientific">Minwuia thermotolerans</name>
    <dbReference type="NCBI Taxonomy" id="2056226"/>
    <lineage>
        <taxon>Bacteria</taxon>
        <taxon>Pseudomonadati</taxon>
        <taxon>Pseudomonadota</taxon>
        <taxon>Alphaproteobacteria</taxon>
        <taxon>Minwuiales</taxon>
        <taxon>Minwuiaceae</taxon>
        <taxon>Minwuia</taxon>
    </lineage>
</organism>
<dbReference type="Proteomes" id="UP000229498">
    <property type="component" value="Unassembled WGS sequence"/>
</dbReference>
<proteinExistence type="predicted"/>
<protein>
    <recommendedName>
        <fullName evidence="3">PAS domain-containing protein</fullName>
    </recommendedName>
</protein>
<keyword evidence="2" id="KW-1185">Reference proteome</keyword>
<dbReference type="RefSeq" id="WP_109792586.1">
    <property type="nucleotide sequence ID" value="NZ_PHIG01000011.1"/>
</dbReference>
<comment type="caution">
    <text evidence="1">The sequence shown here is derived from an EMBL/GenBank/DDBJ whole genome shotgun (WGS) entry which is preliminary data.</text>
</comment>
<name>A0A2M9G5F2_9PROT</name>
<evidence type="ECO:0000313" key="1">
    <source>
        <dbReference type="EMBL" id="PJK30945.1"/>
    </source>
</evidence>
<evidence type="ECO:0008006" key="3">
    <source>
        <dbReference type="Google" id="ProtNLM"/>
    </source>
</evidence>
<evidence type="ECO:0000313" key="2">
    <source>
        <dbReference type="Proteomes" id="UP000229498"/>
    </source>
</evidence>
<reference evidence="1 2" key="1">
    <citation type="submission" date="2017-11" db="EMBL/GenBank/DDBJ databases">
        <title>Draft genome sequence of Rhizobiales bacterium SY3-13.</title>
        <authorList>
            <person name="Sun C."/>
        </authorList>
    </citation>
    <scope>NUCLEOTIDE SEQUENCE [LARGE SCALE GENOMIC DNA]</scope>
    <source>
        <strain evidence="1 2">SY3-13</strain>
    </source>
</reference>
<gene>
    <name evidence="1" type="ORF">CVT23_03520</name>
</gene>
<dbReference type="EMBL" id="PHIG01000011">
    <property type="protein sequence ID" value="PJK30945.1"/>
    <property type="molecule type" value="Genomic_DNA"/>
</dbReference>
<dbReference type="AlphaFoldDB" id="A0A2M9G5F2"/>
<accession>A0A2M9G5F2</accession>